<dbReference type="CDD" id="cd15040">
    <property type="entry name" value="7tmB2_Adhesion"/>
    <property type="match status" value="1"/>
</dbReference>
<dbReference type="PRINTS" id="PR00249">
    <property type="entry name" value="GPCRSECRETIN"/>
</dbReference>
<dbReference type="InterPro" id="IPR000203">
    <property type="entry name" value="GPS"/>
</dbReference>
<comment type="subcellular location">
    <subcellularLocation>
        <location evidence="2">Cell membrane</location>
    </subcellularLocation>
    <subcellularLocation>
        <location evidence="1">Membrane</location>
        <topology evidence="1">Multi-pass membrane protein</topology>
    </subcellularLocation>
</comment>
<keyword evidence="13" id="KW-0675">Receptor</keyword>
<dbReference type="SMART" id="SM00303">
    <property type="entry name" value="GPS"/>
    <property type="match status" value="1"/>
</dbReference>
<evidence type="ECO:0000256" key="1">
    <source>
        <dbReference type="ARBA" id="ARBA00004141"/>
    </source>
</evidence>
<dbReference type="GeneID" id="105844691"/>
<organism evidence="12 13">
    <name type="scientific">Hydra vulgaris</name>
    <name type="common">Hydra</name>
    <name type="synonym">Hydra attenuata</name>
    <dbReference type="NCBI Taxonomy" id="6087"/>
    <lineage>
        <taxon>Eukaryota</taxon>
        <taxon>Metazoa</taxon>
        <taxon>Cnidaria</taxon>
        <taxon>Hydrozoa</taxon>
        <taxon>Hydroidolina</taxon>
        <taxon>Anthoathecata</taxon>
        <taxon>Aplanulata</taxon>
        <taxon>Hydridae</taxon>
        <taxon>Hydra</taxon>
    </lineage>
</organism>
<dbReference type="SUPFAM" id="SSF81321">
    <property type="entry name" value="Family A G protein-coupled receptor-like"/>
    <property type="match status" value="1"/>
</dbReference>
<keyword evidence="12" id="KW-1185">Reference proteome</keyword>
<dbReference type="PANTHER" id="PTHR45692:SF1">
    <property type="entry name" value="G-PROTEIN COUPLED RECEPTORS FAMILY 2 PROFILE 2 DOMAIN-CONTAINING PROTEIN"/>
    <property type="match status" value="1"/>
</dbReference>
<dbReference type="Pfam" id="PF00002">
    <property type="entry name" value="7tm_2"/>
    <property type="match status" value="1"/>
</dbReference>
<evidence type="ECO:0000313" key="12">
    <source>
        <dbReference type="Proteomes" id="UP001652625"/>
    </source>
</evidence>
<evidence type="ECO:0000259" key="10">
    <source>
        <dbReference type="PROSITE" id="PS50221"/>
    </source>
</evidence>
<protein>
    <submittedName>
        <fullName evidence="13">Adhesion G-protein coupled receptor G2 isoform X6</fullName>
    </submittedName>
</protein>
<keyword evidence="9" id="KW-0732">Signal</keyword>
<evidence type="ECO:0000256" key="9">
    <source>
        <dbReference type="SAM" id="SignalP"/>
    </source>
</evidence>
<feature type="transmembrane region" description="Helical" evidence="8">
    <location>
        <begin position="705"/>
        <end position="723"/>
    </location>
</feature>
<dbReference type="Gene3D" id="2.60.220.50">
    <property type="match status" value="1"/>
</dbReference>
<feature type="transmembrane region" description="Helical" evidence="8">
    <location>
        <begin position="667"/>
        <end position="693"/>
    </location>
</feature>
<reference evidence="13" key="1">
    <citation type="submission" date="2025-08" db="UniProtKB">
        <authorList>
            <consortium name="RefSeq"/>
        </authorList>
    </citation>
    <scope>IDENTIFICATION</scope>
</reference>
<evidence type="ECO:0000256" key="2">
    <source>
        <dbReference type="ARBA" id="ARBA00004236"/>
    </source>
</evidence>
<dbReference type="InterPro" id="IPR000742">
    <property type="entry name" value="EGF"/>
</dbReference>
<sequence>MKYLTCVALVSLLDFLKAACTNSCHKDAICSDTTCFCNDRFTDNKSNECKGICKTACHDKVACIIKTCICKLGFYSDNVPSCSDVCENKCNFDSTCIRKSCTCERDLISTPVNYCSAICTNTCPTNASCIVSTCNCKVGIVGDDISNCSATDCKNKCHPDAICNNSICICKKGFVGDGVNNCSVLTCTNACHPDAICNGTTCVCKSGFIGDGVNNCSVFSCAIADLVVMSKQWNNQFSNKSSEVFTEMKNQLSNNFRNSFLSPNFTEELILQHIEFYSRNLKLGALVKFSYRVMVKNRVKKCRVLKNLNLDAIFFVNSLKSCDCCIEQTVGEESYTGIYKFPVTFRDDVFVFPCVYNTSIKFQRRCLFVSHFAIPEWEPAILSNCPPKSEISQKLINLENINVTTSNILNVTDHLNDIVQNGNLASIYDVQMISSIIKKIINVNSSSEKVTHGILSSIDALITFNTSLIKSANQKFNLSAVFLSLIDVLGKQQTTNVTMSLKNLGMASYTTKQKRNSIFIFSMENESTVSVNISSDNFKSASDIKDYIILPSPLFTEHNETQIYSFIYRTKAFFREPVRVIDSVILSVSLNGLKVENLSNPILMKFSSKSTISGKRNCHFYMVEEQNWTSDGCNTTGNSTSEIFCQCNHLTNFAILLDVDQSNNNPLILSIVTWIGCAISIAGLFITIVSYSAFAELRKKLAPKILIILCVNLLCTLVIFLGLVERTKPRGLCMAVSSLLQFFILSSFFWMAVEGFNLYRMVVKVFNTSSSYIFLLKSSAFGWGLPLAITIITSVSKPEYLGPSSDNDAKICVVRGFPFYLGILLPVCLVMAANIFILISVLRTVNRNSDLHNNNKNKKKVRIVFTCSLLLGTTWLFAVLAIGKARDIFQWLFCIFNSLQGLFIFFFYTVENKKVKEQWMLFMWGKLRRKKSKKTTVNSKMRTISQTTTISYFTNSKERFNNKCVDSKNAKL</sequence>
<evidence type="ECO:0000259" key="11">
    <source>
        <dbReference type="PROSITE" id="PS50261"/>
    </source>
</evidence>
<feature type="transmembrane region" description="Helical" evidence="8">
    <location>
        <begin position="888"/>
        <end position="910"/>
    </location>
</feature>
<feature type="domain" description="GAIN-B" evidence="10">
    <location>
        <begin position="519"/>
        <end position="663"/>
    </location>
</feature>
<dbReference type="Gene3D" id="1.20.1070.10">
    <property type="entry name" value="Rhodopsin 7-helix transmembrane proteins"/>
    <property type="match status" value="1"/>
</dbReference>
<dbReference type="InterPro" id="IPR057244">
    <property type="entry name" value="GAIN_B"/>
</dbReference>
<evidence type="ECO:0000256" key="7">
    <source>
        <dbReference type="ARBA" id="ARBA00023157"/>
    </source>
</evidence>
<feature type="signal peptide" evidence="9">
    <location>
        <begin position="1"/>
        <end position="18"/>
    </location>
</feature>
<evidence type="ECO:0000256" key="6">
    <source>
        <dbReference type="ARBA" id="ARBA00023136"/>
    </source>
</evidence>
<accession>A0ABM4CQS9</accession>
<dbReference type="InterPro" id="IPR017981">
    <property type="entry name" value="GPCR_2-like_7TM"/>
</dbReference>
<dbReference type="RefSeq" id="XP_065664221.1">
    <property type="nucleotide sequence ID" value="XM_065808149.1"/>
</dbReference>
<gene>
    <name evidence="13" type="primary">LOC105844691</name>
</gene>
<keyword evidence="5 8" id="KW-1133">Transmembrane helix</keyword>
<feature type="transmembrane region" description="Helical" evidence="8">
    <location>
        <begin position="774"/>
        <end position="797"/>
    </location>
</feature>
<name>A0ABM4CQS9_HYDVU</name>
<feature type="domain" description="G-protein coupled receptors family 2 profile 2" evidence="11">
    <location>
        <begin position="669"/>
        <end position="912"/>
    </location>
</feature>
<dbReference type="InterPro" id="IPR046338">
    <property type="entry name" value="GAIN_dom_sf"/>
</dbReference>
<feature type="transmembrane region" description="Helical" evidence="8">
    <location>
        <begin position="735"/>
        <end position="753"/>
    </location>
</feature>
<dbReference type="InterPro" id="IPR000832">
    <property type="entry name" value="GPCR_2_secretin-like"/>
</dbReference>
<dbReference type="SMART" id="SM00181">
    <property type="entry name" value="EGF"/>
    <property type="match status" value="4"/>
</dbReference>
<dbReference type="PROSITE" id="PS50221">
    <property type="entry name" value="GAIN_B"/>
    <property type="match status" value="1"/>
</dbReference>
<dbReference type="Proteomes" id="UP001652625">
    <property type="component" value="Chromosome 10"/>
</dbReference>
<keyword evidence="3" id="KW-1003">Cell membrane</keyword>
<keyword evidence="4 8" id="KW-0812">Transmembrane</keyword>
<evidence type="ECO:0000256" key="8">
    <source>
        <dbReference type="SAM" id="Phobius"/>
    </source>
</evidence>
<dbReference type="PANTHER" id="PTHR45692">
    <property type="entry name" value="G_PROTEIN_RECEP_F2_4 DOMAIN-CONTAINING PROTEIN"/>
    <property type="match status" value="1"/>
</dbReference>
<feature type="transmembrane region" description="Helical" evidence="8">
    <location>
        <begin position="817"/>
        <end position="842"/>
    </location>
</feature>
<feature type="chain" id="PRO_5045705979" evidence="9">
    <location>
        <begin position="19"/>
        <end position="972"/>
    </location>
</feature>
<feature type="transmembrane region" description="Helical" evidence="8">
    <location>
        <begin position="863"/>
        <end position="882"/>
    </location>
</feature>
<keyword evidence="7" id="KW-1015">Disulfide bond</keyword>
<evidence type="ECO:0000256" key="3">
    <source>
        <dbReference type="ARBA" id="ARBA00022475"/>
    </source>
</evidence>
<dbReference type="Pfam" id="PF01825">
    <property type="entry name" value="GPS"/>
    <property type="match status" value="1"/>
</dbReference>
<evidence type="ECO:0000313" key="13">
    <source>
        <dbReference type="RefSeq" id="XP_065664221.1"/>
    </source>
</evidence>
<dbReference type="PROSITE" id="PS50261">
    <property type="entry name" value="G_PROTEIN_RECEP_F2_4"/>
    <property type="match status" value="1"/>
</dbReference>
<evidence type="ECO:0000256" key="4">
    <source>
        <dbReference type="ARBA" id="ARBA00022692"/>
    </source>
</evidence>
<keyword evidence="6 8" id="KW-0472">Membrane</keyword>
<proteinExistence type="predicted"/>
<evidence type="ECO:0000256" key="5">
    <source>
        <dbReference type="ARBA" id="ARBA00022989"/>
    </source>
</evidence>